<dbReference type="CDD" id="cd06170">
    <property type="entry name" value="LuxR_C_like"/>
    <property type="match status" value="1"/>
</dbReference>
<dbReference type="GO" id="GO:0003677">
    <property type="term" value="F:DNA binding"/>
    <property type="evidence" value="ECO:0007669"/>
    <property type="project" value="InterPro"/>
</dbReference>
<dbReference type="RefSeq" id="WP_041016784.1">
    <property type="nucleotide sequence ID" value="NZ_CCEJ010000003.1"/>
</dbReference>
<accession>A0A090D108</accession>
<dbReference type="eggNOG" id="COG2197">
    <property type="taxonomic scope" value="Bacteria"/>
</dbReference>
<gene>
    <name evidence="2" type="ORF">CSEC_0426</name>
</gene>
<name>A0A090D108_9BACT</name>
<dbReference type="InterPro" id="IPR036693">
    <property type="entry name" value="TF_LuxR_autoind-bd_dom_sf"/>
</dbReference>
<reference evidence="2" key="2">
    <citation type="submission" date="2014-09" db="EMBL/GenBank/DDBJ databases">
        <title>Criblamydia sequanensis harbors a mega-plasmid encoding arsenite resistance.</title>
        <authorList>
            <person name="Bertelli C."/>
            <person name="Goesmann A."/>
            <person name="Greub G."/>
        </authorList>
    </citation>
    <scope>NUCLEOTIDE SEQUENCE [LARGE SCALE GENOMIC DNA]</scope>
    <source>
        <strain evidence="2">CRIB-18</strain>
    </source>
</reference>
<dbReference type="Proteomes" id="UP000031552">
    <property type="component" value="Unassembled WGS sequence"/>
</dbReference>
<dbReference type="InterPro" id="IPR036388">
    <property type="entry name" value="WH-like_DNA-bd_sf"/>
</dbReference>
<comment type="caution">
    <text evidence="2">The sequence shown here is derived from an EMBL/GenBank/DDBJ whole genome shotgun (WGS) entry which is preliminary data.</text>
</comment>
<dbReference type="SUPFAM" id="SSF46894">
    <property type="entry name" value="C-terminal effector domain of the bipartite response regulators"/>
    <property type="match status" value="1"/>
</dbReference>
<reference evidence="2" key="1">
    <citation type="submission" date="2013-12" db="EMBL/GenBank/DDBJ databases">
        <authorList>
            <person name="Linke B."/>
        </authorList>
    </citation>
    <scope>NUCLEOTIDE SEQUENCE [LARGE SCALE GENOMIC DNA]</scope>
    <source>
        <strain evidence="2">CRIB-18</strain>
    </source>
</reference>
<sequence>MLSWEETVSLYIEKYQDLIRKTTEPLRHHFGVTYFTYHHVQQNGHYSVLLDRPDFAAHYVQNELFKLDPFLRHPRFFKSGFFPMSEFFPGSTRYLLDQEYADFFNTEPGFIYIDKQTDGVDFFGFVGAFTKEEVFNLYVKNAGVLKRFCHFFKKEMAGILKKMKLDPIFLSYLNSNFDNEVLSIKDLQNKDFLKKIGYERELLSFSSLSKREVECLRLLLLNKTAKEIGISLDLSRRTVEAYLESAKDKLDCFSKSTLTQKALLFSDLGLF</sequence>
<evidence type="ECO:0000313" key="3">
    <source>
        <dbReference type="Proteomes" id="UP000031552"/>
    </source>
</evidence>
<organism evidence="2 3">
    <name type="scientific">Candidatus Criblamydia sequanensis CRIB-18</name>
    <dbReference type="NCBI Taxonomy" id="1437425"/>
    <lineage>
        <taxon>Bacteria</taxon>
        <taxon>Pseudomonadati</taxon>
        <taxon>Chlamydiota</taxon>
        <taxon>Chlamydiia</taxon>
        <taxon>Parachlamydiales</taxon>
        <taxon>Candidatus Criblamydiaceae</taxon>
        <taxon>Candidatus Criblamydia</taxon>
    </lineage>
</organism>
<protein>
    <submittedName>
        <fullName evidence="2">Transcriptional regulator</fullName>
    </submittedName>
</protein>
<dbReference type="AlphaFoldDB" id="A0A090D108"/>
<evidence type="ECO:0000259" key="1">
    <source>
        <dbReference type="PROSITE" id="PS50043"/>
    </source>
</evidence>
<feature type="domain" description="HTH luxR-type" evidence="1">
    <location>
        <begin position="201"/>
        <end position="266"/>
    </location>
</feature>
<dbReference type="InterPro" id="IPR000792">
    <property type="entry name" value="Tscrpt_reg_LuxR_C"/>
</dbReference>
<dbReference type="Pfam" id="PF00196">
    <property type="entry name" value="GerE"/>
    <property type="match status" value="1"/>
</dbReference>
<dbReference type="STRING" id="1437425.CSEC_0426"/>
<dbReference type="GO" id="GO:0006355">
    <property type="term" value="P:regulation of DNA-templated transcription"/>
    <property type="evidence" value="ECO:0007669"/>
    <property type="project" value="InterPro"/>
</dbReference>
<dbReference type="PROSITE" id="PS50043">
    <property type="entry name" value="HTH_LUXR_2"/>
    <property type="match status" value="1"/>
</dbReference>
<evidence type="ECO:0000313" key="2">
    <source>
        <dbReference type="EMBL" id="CDR33263.1"/>
    </source>
</evidence>
<dbReference type="OrthoDB" id="423894at2"/>
<dbReference type="SMART" id="SM00421">
    <property type="entry name" value="HTH_LUXR"/>
    <property type="match status" value="1"/>
</dbReference>
<keyword evidence="3" id="KW-1185">Reference proteome</keyword>
<dbReference type="InterPro" id="IPR016032">
    <property type="entry name" value="Sig_transdc_resp-reg_C-effctor"/>
</dbReference>
<dbReference type="Gene3D" id="1.10.10.10">
    <property type="entry name" value="Winged helix-like DNA-binding domain superfamily/Winged helix DNA-binding domain"/>
    <property type="match status" value="1"/>
</dbReference>
<dbReference type="PRINTS" id="PR00038">
    <property type="entry name" value="HTHLUXR"/>
</dbReference>
<proteinExistence type="predicted"/>
<dbReference type="EMBL" id="CCEJ010000003">
    <property type="protein sequence ID" value="CDR33263.1"/>
    <property type="molecule type" value="Genomic_DNA"/>
</dbReference>
<dbReference type="SUPFAM" id="SSF75516">
    <property type="entry name" value="Pheromone-binding domain of LuxR-like quorum-sensing transcription factors"/>
    <property type="match status" value="1"/>
</dbReference>